<keyword evidence="1" id="KW-0812">Transmembrane</keyword>
<evidence type="ECO:0000313" key="4">
    <source>
        <dbReference type="Proteomes" id="UP000003287"/>
    </source>
</evidence>
<proteinExistence type="predicted"/>
<dbReference type="EMBL" id="AFUP01000009">
    <property type="protein sequence ID" value="EGV06856.1"/>
    <property type="molecule type" value="Genomic_DNA"/>
</dbReference>
<dbReference type="Proteomes" id="UP000016985">
    <property type="component" value="Unassembled WGS sequence"/>
</dbReference>
<dbReference type="Proteomes" id="UP000003287">
    <property type="component" value="Unassembled WGS sequence"/>
</dbReference>
<keyword evidence="1" id="KW-1133">Transmembrane helix</keyword>
<evidence type="ECO:0000313" key="2">
    <source>
        <dbReference type="EMBL" id="EGV06856.1"/>
    </source>
</evidence>
<feature type="transmembrane region" description="Helical" evidence="1">
    <location>
        <begin position="81"/>
        <end position="101"/>
    </location>
</feature>
<accession>F9PAT9</accession>
<gene>
    <name evidence="3" type="ORF">ANG5_0299</name>
    <name evidence="2" type="ORF">HMPREF1042_2349</name>
</gene>
<keyword evidence="5" id="KW-1185">Reference proteome</keyword>
<name>F9PAT9_STRCV</name>
<feature type="transmembrane region" description="Helical" evidence="1">
    <location>
        <begin position="113"/>
        <end position="132"/>
    </location>
</feature>
<organism evidence="2 4">
    <name type="scientific">Streptococcus constellatus subsp. pharyngis SK1060 = CCUG 46377</name>
    <dbReference type="NCBI Taxonomy" id="1035184"/>
    <lineage>
        <taxon>Bacteria</taxon>
        <taxon>Bacillati</taxon>
        <taxon>Bacillota</taxon>
        <taxon>Bacilli</taxon>
        <taxon>Lactobacillales</taxon>
        <taxon>Streptococcaceae</taxon>
        <taxon>Streptococcus</taxon>
        <taxon>Streptococcus anginosus group</taxon>
    </lineage>
</organism>
<dbReference type="AlphaFoldDB" id="F9PAT9"/>
<evidence type="ECO:0008006" key="6">
    <source>
        <dbReference type="Google" id="ProtNLM"/>
    </source>
</evidence>
<sequence>MSENKYQIKREGNHFTLSSKNQEHNKFQSAYKAPSAHLWKALFSKLSTFFGLIFSGLMVAVSFLIATPFFILVVLFNWIKIAFGLGIFWVIAFFAYDTIILNNGSYRNPFESGWTVLILLVIAFIGAIMATIGETKN</sequence>
<evidence type="ECO:0000256" key="1">
    <source>
        <dbReference type="SAM" id="Phobius"/>
    </source>
</evidence>
<keyword evidence="1" id="KW-0472">Membrane</keyword>
<reference evidence="3 5" key="2">
    <citation type="submission" date="2013-09" db="EMBL/GenBank/DDBJ databases">
        <title>Genome Sequences of seven clinical isolates and type strains of anginosus group streptococci.</title>
        <authorList>
            <person name="Maruyama F."/>
            <person name="Sakurai A."/>
            <person name="Ogura Y."/>
            <person name="Homma H."/>
            <person name="Takahashi N."/>
            <person name="Ohtsubo Y."/>
            <person name="Hoshino T."/>
            <person name="Okahashi N."/>
            <person name="Nakagawa I."/>
            <person name="Kimura S."/>
            <person name="Fujiwara T."/>
            <person name="Hayashi T."/>
            <person name="Shintani S."/>
        </authorList>
    </citation>
    <scope>NUCLEOTIDE SEQUENCE [LARGE SCALE GENOMIC DNA]</scope>
    <source>
        <strain evidence="3">CCUG 46377</strain>
        <strain evidence="5">CCUG46377</strain>
    </source>
</reference>
<protein>
    <recommendedName>
        <fullName evidence="6">Lactose transporter</fullName>
    </recommendedName>
</protein>
<reference evidence="2 4" key="1">
    <citation type="submission" date="2011-06" db="EMBL/GenBank/DDBJ databases">
        <authorList>
            <person name="Harkins D.M."/>
            <person name="Madupu R."/>
            <person name="Durkin A.S."/>
            <person name="Torralba M."/>
            <person name="Methe B."/>
            <person name="Sutton G.G."/>
            <person name="Nelson K.E."/>
        </authorList>
    </citation>
    <scope>NUCLEOTIDE SEQUENCE [LARGE SCALE GENOMIC DNA]</scope>
    <source>
        <strain evidence="2 4">SK1060</strain>
    </source>
</reference>
<evidence type="ECO:0000313" key="3">
    <source>
        <dbReference type="EMBL" id="GAD43771.1"/>
    </source>
</evidence>
<dbReference type="RefSeq" id="WP_006269067.1">
    <property type="nucleotide sequence ID" value="NZ_BASX01000002.1"/>
</dbReference>
<dbReference type="EMBL" id="BASX01000002">
    <property type="protein sequence ID" value="GAD43771.1"/>
    <property type="molecule type" value="Genomic_DNA"/>
</dbReference>
<evidence type="ECO:0000313" key="5">
    <source>
        <dbReference type="Proteomes" id="UP000016985"/>
    </source>
</evidence>
<feature type="transmembrane region" description="Helical" evidence="1">
    <location>
        <begin position="49"/>
        <end position="75"/>
    </location>
</feature>